<dbReference type="SMART" id="SM00698">
    <property type="entry name" value="MORN"/>
    <property type="match status" value="3"/>
</dbReference>
<evidence type="ECO:0000313" key="3">
    <source>
        <dbReference type="Proteomes" id="UP001337305"/>
    </source>
</evidence>
<keyword evidence="1" id="KW-0677">Repeat</keyword>
<evidence type="ECO:0000256" key="1">
    <source>
        <dbReference type="ARBA" id="ARBA00022737"/>
    </source>
</evidence>
<dbReference type="Pfam" id="PF02493">
    <property type="entry name" value="MORN"/>
    <property type="match status" value="3"/>
</dbReference>
<organism evidence="2 3">
    <name type="scientific">Flavivirga spongiicola</name>
    <dbReference type="NCBI Taxonomy" id="421621"/>
    <lineage>
        <taxon>Bacteria</taxon>
        <taxon>Pseudomonadati</taxon>
        <taxon>Bacteroidota</taxon>
        <taxon>Flavobacteriia</taxon>
        <taxon>Flavobacteriales</taxon>
        <taxon>Flavobacteriaceae</taxon>
        <taxon>Flavivirga</taxon>
    </lineage>
</organism>
<proteinExistence type="predicted"/>
<dbReference type="PANTHER" id="PTHR23084">
    <property type="entry name" value="PHOSPHATIDYLINOSITOL-4-PHOSPHATE 5-KINASE RELATED"/>
    <property type="match status" value="1"/>
</dbReference>
<reference evidence="2 3" key="1">
    <citation type="submission" date="2022-09" db="EMBL/GenBank/DDBJ databases">
        <title>Genome sequencing of Flavivirga sp. MEBiC05379.</title>
        <authorList>
            <person name="Oh H.-M."/>
            <person name="Kwon K.K."/>
            <person name="Park M.J."/>
            <person name="Yang S.-H."/>
        </authorList>
    </citation>
    <scope>NUCLEOTIDE SEQUENCE [LARGE SCALE GENOMIC DNA]</scope>
    <source>
        <strain evidence="2 3">MEBiC05379</strain>
    </source>
</reference>
<dbReference type="SUPFAM" id="SSF82185">
    <property type="entry name" value="Histone H3 K4-specific methyltransferase SET7/9 N-terminal domain"/>
    <property type="match status" value="1"/>
</dbReference>
<keyword evidence="3" id="KW-1185">Reference proteome</keyword>
<dbReference type="Proteomes" id="UP001337305">
    <property type="component" value="Unassembled WGS sequence"/>
</dbReference>
<dbReference type="EMBL" id="JAODOP010000004">
    <property type="protein sequence ID" value="MEF3834128.1"/>
    <property type="molecule type" value="Genomic_DNA"/>
</dbReference>
<evidence type="ECO:0008006" key="4">
    <source>
        <dbReference type="Google" id="ProtNLM"/>
    </source>
</evidence>
<dbReference type="RefSeq" id="WP_303306462.1">
    <property type="nucleotide sequence ID" value="NZ_JAODOP010000004.1"/>
</dbReference>
<dbReference type="Gene3D" id="2.20.110.10">
    <property type="entry name" value="Histone H3 K4-specific methyltransferase SET7/9 N-terminal domain"/>
    <property type="match status" value="1"/>
</dbReference>
<protein>
    <recommendedName>
        <fullName evidence="4">MORN repeat protein</fullName>
    </recommendedName>
</protein>
<name>A0ABU7XTV0_9FLAO</name>
<sequence>MKYLLICAFSLFTSYNTVNKIAQDCKVKLEAINKKYEGDCKKGYAHGFGKAWGASDYYEGKFHKGLPHGEGSYTWENGNTYVGNFSKGLMDGKGVLTLKGLSGKETIKKGFFKKGKYLGVYERPYKVISQTGIRTIKFRENSIKQNEVRITVYKDGQIITPSFTITDLNNTPVENRNGTVLTNVVFPLKRVDLSFNVDTFTYKAIFEIYKESNWEVTLSL</sequence>
<dbReference type="InterPro" id="IPR003409">
    <property type="entry name" value="MORN"/>
</dbReference>
<gene>
    <name evidence="2" type="ORF">N1F79_13400</name>
</gene>
<dbReference type="PANTHER" id="PTHR23084:SF263">
    <property type="entry name" value="MORN REPEAT-CONTAINING PROTEIN 1"/>
    <property type="match status" value="1"/>
</dbReference>
<evidence type="ECO:0000313" key="2">
    <source>
        <dbReference type="EMBL" id="MEF3834128.1"/>
    </source>
</evidence>
<accession>A0ABU7XTV0</accession>
<comment type="caution">
    <text evidence="2">The sequence shown here is derived from an EMBL/GenBank/DDBJ whole genome shotgun (WGS) entry which is preliminary data.</text>
</comment>